<dbReference type="RefSeq" id="WP_264282559.1">
    <property type="nucleotide sequence ID" value="NZ_CP107006.1"/>
</dbReference>
<evidence type="ECO:0000256" key="1">
    <source>
        <dbReference type="SAM" id="Phobius"/>
    </source>
</evidence>
<accession>A0ABY6J510</accession>
<keyword evidence="3" id="KW-1185">Reference proteome</keyword>
<protein>
    <recommendedName>
        <fullName evidence="4">Peptidase S26 domain-containing protein</fullName>
    </recommendedName>
</protein>
<dbReference type="EMBL" id="CP107006">
    <property type="protein sequence ID" value="UYQ94707.1"/>
    <property type="molecule type" value="Genomic_DNA"/>
</dbReference>
<name>A0ABY6J510_9BACT</name>
<evidence type="ECO:0000313" key="3">
    <source>
        <dbReference type="Proteomes" id="UP001162741"/>
    </source>
</evidence>
<feature type="transmembrane region" description="Helical" evidence="1">
    <location>
        <begin position="20"/>
        <end position="40"/>
    </location>
</feature>
<gene>
    <name evidence="2" type="ORF">MKQ68_06335</name>
</gene>
<keyword evidence="1" id="KW-0472">Membrane</keyword>
<reference evidence="2" key="1">
    <citation type="submission" date="2022-10" db="EMBL/GenBank/DDBJ databases">
        <title>Chitinophaga sp. nov., isolated from soil.</title>
        <authorList>
            <person name="Jeon C.O."/>
        </authorList>
    </citation>
    <scope>NUCLEOTIDE SEQUENCE</scope>
    <source>
        <strain evidence="2">R8</strain>
    </source>
</reference>
<proteinExistence type="predicted"/>
<sequence length="119" mass="13561">MLPVLKKAYESVKRRTRVPMWTYCGSMLLVLITASSFFVSQRHVFQTASMARSPEAGDIIKIRRDSGTYTLYKVMTTTPDSAYLLMSQYETNLVSGLMTIKEKALPLTCPPPWGFRERT</sequence>
<organism evidence="2 3">
    <name type="scientific">Chitinophaga horti</name>
    <dbReference type="NCBI Taxonomy" id="2920382"/>
    <lineage>
        <taxon>Bacteria</taxon>
        <taxon>Pseudomonadati</taxon>
        <taxon>Bacteroidota</taxon>
        <taxon>Chitinophagia</taxon>
        <taxon>Chitinophagales</taxon>
        <taxon>Chitinophagaceae</taxon>
        <taxon>Chitinophaga</taxon>
    </lineage>
</organism>
<keyword evidence="1" id="KW-0812">Transmembrane</keyword>
<evidence type="ECO:0008006" key="4">
    <source>
        <dbReference type="Google" id="ProtNLM"/>
    </source>
</evidence>
<evidence type="ECO:0000313" key="2">
    <source>
        <dbReference type="EMBL" id="UYQ94707.1"/>
    </source>
</evidence>
<keyword evidence="1" id="KW-1133">Transmembrane helix</keyword>
<dbReference type="Proteomes" id="UP001162741">
    <property type="component" value="Chromosome"/>
</dbReference>